<keyword evidence="3" id="KW-0963">Cytoplasm</keyword>
<keyword evidence="8" id="KW-0131">Cell cycle</keyword>
<protein>
    <recommendedName>
        <fullName evidence="13">UDP-N-acetylglucosamine 1-carboxyvinyltransferase</fullName>
        <ecNumber evidence="12">2.5.1.7</ecNumber>
    </recommendedName>
    <alternativeName>
        <fullName evidence="14">Enoylpyruvate transferase</fullName>
    </alternativeName>
    <alternativeName>
        <fullName evidence="15">UDP-N-acetylglucosamine enolpyruvyl transferase</fullName>
    </alternativeName>
</protein>
<comment type="pathway">
    <text evidence="2">Cell wall biogenesis; peptidoglycan biosynthesis.</text>
</comment>
<evidence type="ECO:0000256" key="11">
    <source>
        <dbReference type="ARBA" id="ARBA00038367"/>
    </source>
</evidence>
<evidence type="ECO:0000256" key="14">
    <source>
        <dbReference type="ARBA" id="ARBA00042443"/>
    </source>
</evidence>
<evidence type="ECO:0000256" key="13">
    <source>
        <dbReference type="ARBA" id="ARBA00039754"/>
    </source>
</evidence>
<dbReference type="SUPFAM" id="SSF55205">
    <property type="entry name" value="EPT/RTPC-like"/>
    <property type="match status" value="1"/>
</dbReference>
<reference evidence="18 19" key="1">
    <citation type="submission" date="2019-06" db="EMBL/GenBank/DDBJ databases">
        <title>Sequencing the genomes of 1000 actinobacteria strains.</title>
        <authorList>
            <person name="Klenk H.-P."/>
        </authorList>
    </citation>
    <scope>NUCLEOTIDE SEQUENCE [LARGE SCALE GENOMIC DNA]</scope>
    <source>
        <strain evidence="18 19">DSM 41695</strain>
    </source>
</reference>
<dbReference type="RefSeq" id="WP_145866712.1">
    <property type="nucleotide sequence ID" value="NZ_BNCE01000023.1"/>
</dbReference>
<evidence type="ECO:0000256" key="1">
    <source>
        <dbReference type="ARBA" id="ARBA00004496"/>
    </source>
</evidence>
<dbReference type="GO" id="GO:0008360">
    <property type="term" value="P:regulation of cell shape"/>
    <property type="evidence" value="ECO:0007669"/>
    <property type="project" value="UniProtKB-KW"/>
</dbReference>
<evidence type="ECO:0000256" key="12">
    <source>
        <dbReference type="ARBA" id="ARBA00039108"/>
    </source>
</evidence>
<dbReference type="PANTHER" id="PTHR43783:SF1">
    <property type="entry name" value="UDP-N-ACETYLGLUCOSAMINE 1-CARBOXYVINYLTRANSFERASE"/>
    <property type="match status" value="1"/>
</dbReference>
<evidence type="ECO:0000256" key="10">
    <source>
        <dbReference type="ARBA" id="ARBA00037534"/>
    </source>
</evidence>
<dbReference type="Proteomes" id="UP000316603">
    <property type="component" value="Unassembled WGS sequence"/>
</dbReference>
<dbReference type="OrthoDB" id="3199600at2"/>
<accession>A0A561TC16</accession>
<dbReference type="Gene3D" id="3.65.10.10">
    <property type="entry name" value="Enolpyruvate transferase domain"/>
    <property type="match status" value="2"/>
</dbReference>
<feature type="domain" description="Enolpyruvate transferase" evidence="17">
    <location>
        <begin position="43"/>
        <end position="445"/>
    </location>
</feature>
<keyword evidence="9" id="KW-0961">Cell wall biogenesis/degradation</keyword>
<dbReference type="PANTHER" id="PTHR43783">
    <property type="entry name" value="UDP-N-ACETYLGLUCOSAMINE 1-CARBOXYVINYLTRANSFERASE"/>
    <property type="match status" value="1"/>
</dbReference>
<comment type="subcellular location">
    <subcellularLocation>
        <location evidence="1">Cytoplasm</location>
    </subcellularLocation>
</comment>
<dbReference type="GO" id="GO:0008760">
    <property type="term" value="F:UDP-N-acetylglucosamine 1-carboxyvinyltransferase activity"/>
    <property type="evidence" value="ECO:0007669"/>
    <property type="project" value="UniProtKB-EC"/>
</dbReference>
<keyword evidence="19" id="KW-1185">Reference proteome</keyword>
<keyword evidence="5 18" id="KW-0808">Transferase</keyword>
<evidence type="ECO:0000256" key="7">
    <source>
        <dbReference type="ARBA" id="ARBA00022984"/>
    </source>
</evidence>
<dbReference type="GO" id="GO:0051301">
    <property type="term" value="P:cell division"/>
    <property type="evidence" value="ECO:0007669"/>
    <property type="project" value="UniProtKB-KW"/>
</dbReference>
<dbReference type="GO" id="GO:0005737">
    <property type="term" value="C:cytoplasm"/>
    <property type="evidence" value="ECO:0007669"/>
    <property type="project" value="UniProtKB-SubCell"/>
</dbReference>
<dbReference type="InterPro" id="IPR013792">
    <property type="entry name" value="RNA3'P_cycl/enolpyr_Trfase_a/b"/>
</dbReference>
<evidence type="ECO:0000256" key="4">
    <source>
        <dbReference type="ARBA" id="ARBA00022618"/>
    </source>
</evidence>
<evidence type="ECO:0000313" key="18">
    <source>
        <dbReference type="EMBL" id="TWF84613.1"/>
    </source>
</evidence>
<gene>
    <name evidence="18" type="ORF">FHX78_111548</name>
</gene>
<evidence type="ECO:0000259" key="17">
    <source>
        <dbReference type="Pfam" id="PF00275"/>
    </source>
</evidence>
<evidence type="ECO:0000256" key="16">
    <source>
        <dbReference type="ARBA" id="ARBA00047527"/>
    </source>
</evidence>
<keyword evidence="7" id="KW-0573">Peptidoglycan synthesis</keyword>
<evidence type="ECO:0000256" key="2">
    <source>
        <dbReference type="ARBA" id="ARBA00004752"/>
    </source>
</evidence>
<dbReference type="InterPro" id="IPR001986">
    <property type="entry name" value="Enolpyruvate_Tfrase_dom"/>
</dbReference>
<evidence type="ECO:0000256" key="15">
    <source>
        <dbReference type="ARBA" id="ARBA00042842"/>
    </source>
</evidence>
<sequence>MSGSTLMRDHAATDVWTVCGGSPAADAGPVRADGFKHLLVPSLAAACLAGAPWEFTNVPDIADRHALGGIVSALGGRVQHDGDRMTVDPRGLTGHEIPAGLSQGVHGGMYLLPTLLAARGRVVSGTHGGCSIGDGAGGARPTGHVARVLEAFGATCEATAGGFSARAPRGGLRGTTLDMADFADVEPATGTLTGPYYSGATKTALLAAATATGTTEIRNPYPKLDVYGLVRVLAEAGVAVESAPGRIVVEGAGGPLGAARVTVPSDLMEVVTFVALAVHLRRPLELALDGVEEVRAGLAPELRYLNAMGVPLEWGPSSLRIGEPERLRATDVLAASHFAYSDAQPLFALMLLGADGPATLTDLVWHGGRFGYAEGLRALGARLDLRGNRLTTTPSRLRPAGTDLVAGDLRAAATLVLAALGTGVPQRLVGVGHLRRGYQDFASKLTSLGATITPEDAS</sequence>
<proteinExistence type="inferred from homology"/>
<dbReference type="Pfam" id="PF00275">
    <property type="entry name" value="EPSP_synthase"/>
    <property type="match status" value="1"/>
</dbReference>
<name>A0A561TC16_9ACTN</name>
<dbReference type="EMBL" id="VIWV01000001">
    <property type="protein sequence ID" value="TWF84613.1"/>
    <property type="molecule type" value="Genomic_DNA"/>
</dbReference>
<keyword evidence="4" id="KW-0132">Cell division</keyword>
<evidence type="ECO:0000256" key="8">
    <source>
        <dbReference type="ARBA" id="ARBA00023306"/>
    </source>
</evidence>
<evidence type="ECO:0000256" key="6">
    <source>
        <dbReference type="ARBA" id="ARBA00022960"/>
    </source>
</evidence>
<dbReference type="InterPro" id="IPR050068">
    <property type="entry name" value="MurA_subfamily"/>
</dbReference>
<dbReference type="InterPro" id="IPR036968">
    <property type="entry name" value="Enolpyruvate_Tfrase_sf"/>
</dbReference>
<comment type="similarity">
    <text evidence="11">Belongs to the EPSP synthase family. MurA subfamily.</text>
</comment>
<comment type="caution">
    <text evidence="18">The sequence shown here is derived from an EMBL/GenBank/DDBJ whole genome shotgun (WGS) entry which is preliminary data.</text>
</comment>
<keyword evidence="6" id="KW-0133">Cell shape</keyword>
<evidence type="ECO:0000256" key="9">
    <source>
        <dbReference type="ARBA" id="ARBA00023316"/>
    </source>
</evidence>
<comment type="catalytic activity">
    <reaction evidence="16">
        <text>phosphoenolpyruvate + UDP-N-acetyl-alpha-D-glucosamine = UDP-N-acetyl-3-O-(1-carboxyvinyl)-alpha-D-glucosamine + phosphate</text>
        <dbReference type="Rhea" id="RHEA:18681"/>
        <dbReference type="ChEBI" id="CHEBI:43474"/>
        <dbReference type="ChEBI" id="CHEBI:57705"/>
        <dbReference type="ChEBI" id="CHEBI:58702"/>
        <dbReference type="ChEBI" id="CHEBI:68483"/>
        <dbReference type="EC" id="2.5.1.7"/>
    </reaction>
</comment>
<evidence type="ECO:0000313" key="19">
    <source>
        <dbReference type="Proteomes" id="UP000316603"/>
    </source>
</evidence>
<comment type="function">
    <text evidence="10">Cell wall formation. Adds enolpyruvyl to UDP-N-acetylglucosamine.</text>
</comment>
<dbReference type="EC" id="2.5.1.7" evidence="12"/>
<evidence type="ECO:0000256" key="5">
    <source>
        <dbReference type="ARBA" id="ARBA00022679"/>
    </source>
</evidence>
<dbReference type="GO" id="GO:0009252">
    <property type="term" value="P:peptidoglycan biosynthetic process"/>
    <property type="evidence" value="ECO:0007669"/>
    <property type="project" value="UniProtKB-KW"/>
</dbReference>
<dbReference type="AlphaFoldDB" id="A0A561TC16"/>
<evidence type="ECO:0000256" key="3">
    <source>
        <dbReference type="ARBA" id="ARBA00022490"/>
    </source>
</evidence>
<dbReference type="GO" id="GO:0071555">
    <property type="term" value="P:cell wall organization"/>
    <property type="evidence" value="ECO:0007669"/>
    <property type="project" value="UniProtKB-KW"/>
</dbReference>
<organism evidence="18 19">
    <name type="scientific">Streptomyces capillispiralis</name>
    <dbReference type="NCBI Taxonomy" id="68182"/>
    <lineage>
        <taxon>Bacteria</taxon>
        <taxon>Bacillati</taxon>
        <taxon>Actinomycetota</taxon>
        <taxon>Actinomycetes</taxon>
        <taxon>Kitasatosporales</taxon>
        <taxon>Streptomycetaceae</taxon>
        <taxon>Streptomyces</taxon>
    </lineage>
</organism>